<feature type="chain" id="PRO_5026795830" evidence="5">
    <location>
        <begin position="28"/>
        <end position="233"/>
    </location>
</feature>
<dbReference type="PANTHER" id="PTHR45996:SF3">
    <property type="entry name" value="CREB-H TRANSCRIPTION FACTOR HOMOLOG LET-607"/>
    <property type="match status" value="1"/>
</dbReference>
<evidence type="ECO:0000256" key="3">
    <source>
        <dbReference type="ARBA" id="ARBA00023163"/>
    </source>
</evidence>
<dbReference type="GO" id="GO:0005634">
    <property type="term" value="C:nucleus"/>
    <property type="evidence" value="ECO:0007669"/>
    <property type="project" value="TreeGrafter"/>
</dbReference>
<keyword evidence="3" id="KW-0804">Transcription</keyword>
<evidence type="ECO:0000256" key="5">
    <source>
        <dbReference type="SAM" id="SignalP"/>
    </source>
</evidence>
<name>A0A6M2DV46_XENCH</name>
<keyword evidence="4" id="KW-0539">Nucleus</keyword>
<sequence length="233" mass="25900">MLAKGTNKTTQPATCLMVLLLSMALIAVPSLRPGGSSIASQQELAAQQRQQAEAQQRGENFASTRRSLLYTTPQGYMEEPIDEELNMDDLLTFHSDHDYPVIMKRAVKAETTSNAPRKRALMDLPVDDTWPPPKMKKYDKDQLGIFDGEDVMDMKTEVEYDYFYPDGTLEPDGVVNMYDPLEDVEMLDGPNQIYTISGKIGELMDVSLPKVSVANDNKNKSAMTGASQVVVQV</sequence>
<proteinExistence type="predicted"/>
<evidence type="ECO:0000256" key="2">
    <source>
        <dbReference type="ARBA" id="ARBA00023125"/>
    </source>
</evidence>
<organism evidence="6">
    <name type="scientific">Xenopsylla cheopis</name>
    <name type="common">Oriental rat flea</name>
    <name type="synonym">Pulex cheopis</name>
    <dbReference type="NCBI Taxonomy" id="163159"/>
    <lineage>
        <taxon>Eukaryota</taxon>
        <taxon>Metazoa</taxon>
        <taxon>Ecdysozoa</taxon>
        <taxon>Arthropoda</taxon>
        <taxon>Hexapoda</taxon>
        <taxon>Insecta</taxon>
        <taxon>Pterygota</taxon>
        <taxon>Neoptera</taxon>
        <taxon>Endopterygota</taxon>
        <taxon>Siphonaptera</taxon>
        <taxon>Pulicidae</taxon>
        <taxon>Xenopsyllinae</taxon>
        <taxon>Xenopsylla</taxon>
    </lineage>
</organism>
<dbReference type="PANTHER" id="PTHR45996">
    <property type="entry name" value="AGAP001464-PB"/>
    <property type="match status" value="1"/>
</dbReference>
<accession>A0A6M2DV46</accession>
<dbReference type="AlphaFoldDB" id="A0A6M2DV46"/>
<reference evidence="6" key="1">
    <citation type="submission" date="2020-03" db="EMBL/GenBank/DDBJ databases">
        <title>Transcriptomic Profiling of the Digestive Tract of the Rat Flea, Xenopsylla cheopis, Following Blood Feeding and Infection with Yersinia pestis.</title>
        <authorList>
            <person name="Bland D.M."/>
            <person name="Martens C.A."/>
            <person name="Virtaneva K."/>
            <person name="Kanakabandi K."/>
            <person name="Long D."/>
            <person name="Rosenke R."/>
            <person name="Saturday G.A."/>
            <person name="Hoyt F.H."/>
            <person name="Bruno D.P."/>
            <person name="Ribeiro J.M.C."/>
            <person name="Hinnebusch J."/>
        </authorList>
    </citation>
    <scope>NUCLEOTIDE SEQUENCE</scope>
</reference>
<keyword evidence="1" id="KW-0805">Transcription regulation</keyword>
<protein>
    <submittedName>
        <fullName evidence="6">Putative secreted protein</fullName>
    </submittedName>
</protein>
<feature type="signal peptide" evidence="5">
    <location>
        <begin position="1"/>
        <end position="27"/>
    </location>
</feature>
<evidence type="ECO:0000313" key="6">
    <source>
        <dbReference type="EMBL" id="NOV50179.1"/>
    </source>
</evidence>
<dbReference type="GO" id="GO:0000978">
    <property type="term" value="F:RNA polymerase II cis-regulatory region sequence-specific DNA binding"/>
    <property type="evidence" value="ECO:0007669"/>
    <property type="project" value="TreeGrafter"/>
</dbReference>
<dbReference type="EMBL" id="GIIL01006453">
    <property type="protein sequence ID" value="NOV50179.1"/>
    <property type="molecule type" value="Transcribed_RNA"/>
</dbReference>
<evidence type="ECO:0000256" key="4">
    <source>
        <dbReference type="ARBA" id="ARBA00023242"/>
    </source>
</evidence>
<keyword evidence="2" id="KW-0238">DNA-binding</keyword>
<dbReference type="InterPro" id="IPR051381">
    <property type="entry name" value="CREB_ATF_subfamily"/>
</dbReference>
<evidence type="ECO:0000256" key="1">
    <source>
        <dbReference type="ARBA" id="ARBA00023015"/>
    </source>
</evidence>
<dbReference type="GO" id="GO:0000981">
    <property type="term" value="F:DNA-binding transcription factor activity, RNA polymerase II-specific"/>
    <property type="evidence" value="ECO:0007669"/>
    <property type="project" value="TreeGrafter"/>
</dbReference>
<keyword evidence="5" id="KW-0732">Signal</keyword>